<evidence type="ECO:0000313" key="4">
    <source>
        <dbReference type="Proteomes" id="UP000526408"/>
    </source>
</evidence>
<accession>A0A7X6GYB9</accession>
<dbReference type="Gene3D" id="3.40.190.290">
    <property type="match status" value="1"/>
</dbReference>
<sequence length="181" mass="19463">MSNDSADLVRREADFAVRMLRPTQARLVAQRLGPVPLGLFAQRAYLDRAGRPNRPEDLVEHVLIGPDADPTALAGLAAFGGLQDRAALRLRSDSEAAQIASVRAGLGIGVIQAGIAAREQGLEPVLPGIIGWSLEAWLVLHDDLRRLPMVRRVADHLSVVLPALLAEGRLSPQPSVTRRAT</sequence>
<dbReference type="GO" id="GO:0006351">
    <property type="term" value="P:DNA-templated transcription"/>
    <property type="evidence" value="ECO:0007669"/>
    <property type="project" value="TreeGrafter"/>
</dbReference>
<organism evidence="3 4">
    <name type="scientific">Roseicyclus persicicus</name>
    <dbReference type="NCBI Taxonomy" id="2650661"/>
    <lineage>
        <taxon>Bacteria</taxon>
        <taxon>Pseudomonadati</taxon>
        <taxon>Pseudomonadota</taxon>
        <taxon>Alphaproteobacteria</taxon>
        <taxon>Rhodobacterales</taxon>
        <taxon>Roseobacteraceae</taxon>
        <taxon>Roseicyclus</taxon>
    </lineage>
</organism>
<evidence type="ECO:0000256" key="1">
    <source>
        <dbReference type="ARBA" id="ARBA00009437"/>
    </source>
</evidence>
<protein>
    <recommendedName>
        <fullName evidence="2">LysR substrate-binding domain-containing protein</fullName>
    </recommendedName>
</protein>
<dbReference type="InterPro" id="IPR005119">
    <property type="entry name" value="LysR_subst-bd"/>
</dbReference>
<dbReference type="PANTHER" id="PTHR30537:SF3">
    <property type="entry name" value="TRANSCRIPTIONAL REGULATORY PROTEIN"/>
    <property type="match status" value="1"/>
</dbReference>
<dbReference type="PANTHER" id="PTHR30537">
    <property type="entry name" value="HTH-TYPE TRANSCRIPTIONAL REGULATOR"/>
    <property type="match status" value="1"/>
</dbReference>
<reference evidence="3 4" key="1">
    <citation type="submission" date="2020-04" db="EMBL/GenBank/DDBJ databases">
        <authorList>
            <person name="Yoon J."/>
        </authorList>
    </citation>
    <scope>NUCLEOTIDE SEQUENCE [LARGE SCALE GENOMIC DNA]</scope>
    <source>
        <strain evidence="3 4">KMU-115</strain>
    </source>
</reference>
<dbReference type="AlphaFoldDB" id="A0A7X6GYB9"/>
<comment type="caution">
    <text evidence="3">The sequence shown here is derived from an EMBL/GenBank/DDBJ whole genome shotgun (WGS) entry which is preliminary data.</text>
</comment>
<evidence type="ECO:0000313" key="3">
    <source>
        <dbReference type="EMBL" id="NKX44657.1"/>
    </source>
</evidence>
<keyword evidence="4" id="KW-1185">Reference proteome</keyword>
<name>A0A7X6GYB9_9RHOB</name>
<dbReference type="GO" id="GO:0003700">
    <property type="term" value="F:DNA-binding transcription factor activity"/>
    <property type="evidence" value="ECO:0007669"/>
    <property type="project" value="TreeGrafter"/>
</dbReference>
<feature type="domain" description="LysR substrate-binding" evidence="2">
    <location>
        <begin position="4"/>
        <end position="157"/>
    </location>
</feature>
<comment type="similarity">
    <text evidence="1">Belongs to the LysR transcriptional regulatory family.</text>
</comment>
<dbReference type="InterPro" id="IPR058163">
    <property type="entry name" value="LysR-type_TF_proteobact-type"/>
</dbReference>
<dbReference type="EMBL" id="JAAZQQ010000002">
    <property type="protein sequence ID" value="NKX44657.1"/>
    <property type="molecule type" value="Genomic_DNA"/>
</dbReference>
<dbReference type="Proteomes" id="UP000526408">
    <property type="component" value="Unassembled WGS sequence"/>
</dbReference>
<dbReference type="Pfam" id="PF03466">
    <property type="entry name" value="LysR_substrate"/>
    <property type="match status" value="1"/>
</dbReference>
<proteinExistence type="inferred from homology"/>
<dbReference type="GO" id="GO:0043565">
    <property type="term" value="F:sequence-specific DNA binding"/>
    <property type="evidence" value="ECO:0007669"/>
    <property type="project" value="TreeGrafter"/>
</dbReference>
<dbReference type="SUPFAM" id="SSF53850">
    <property type="entry name" value="Periplasmic binding protein-like II"/>
    <property type="match status" value="1"/>
</dbReference>
<gene>
    <name evidence="3" type="ORF">HCU73_08655</name>
</gene>
<evidence type="ECO:0000259" key="2">
    <source>
        <dbReference type="Pfam" id="PF03466"/>
    </source>
</evidence>